<dbReference type="Proteomes" id="UP000535406">
    <property type="component" value="Unassembled WGS sequence"/>
</dbReference>
<comment type="caution">
    <text evidence="2">The sequence shown here is derived from an EMBL/GenBank/DDBJ whole genome shotgun (WGS) entry which is preliminary data.</text>
</comment>
<protein>
    <submittedName>
        <fullName evidence="2">Uncharacterized protein</fullName>
    </submittedName>
</protein>
<dbReference type="RefSeq" id="WP_184141405.1">
    <property type="nucleotide sequence ID" value="NZ_JACHIK010000003.1"/>
</dbReference>
<gene>
    <name evidence="2" type="ORF">HNQ66_000945</name>
</gene>
<sequence>MAGLLDELVSGVVDAALKEVLKKTGVRKATTRRTRRKTTTRKKASGGLLGDILEAALKPEKKAAKRPRKQVSRRKTAASRSRQRSR</sequence>
<accession>A0A7W7YSY9</accession>
<organism evidence="2 3">
    <name type="scientific">Shinella fusca</name>
    <dbReference type="NCBI Taxonomy" id="544480"/>
    <lineage>
        <taxon>Bacteria</taxon>
        <taxon>Pseudomonadati</taxon>
        <taxon>Pseudomonadota</taxon>
        <taxon>Alphaproteobacteria</taxon>
        <taxon>Hyphomicrobiales</taxon>
        <taxon>Rhizobiaceae</taxon>
        <taxon>Shinella</taxon>
    </lineage>
</organism>
<evidence type="ECO:0000313" key="2">
    <source>
        <dbReference type="EMBL" id="MBB5041562.1"/>
    </source>
</evidence>
<keyword evidence="3" id="KW-1185">Reference proteome</keyword>
<feature type="compositionally biased region" description="Basic residues" evidence="1">
    <location>
        <begin position="27"/>
        <end position="44"/>
    </location>
</feature>
<dbReference type="EMBL" id="JACHIK010000003">
    <property type="protein sequence ID" value="MBB5041562.1"/>
    <property type="molecule type" value="Genomic_DNA"/>
</dbReference>
<proteinExistence type="predicted"/>
<feature type="region of interest" description="Disordered" evidence="1">
    <location>
        <begin position="27"/>
        <end position="86"/>
    </location>
</feature>
<name>A0A7W7YSY9_9HYPH</name>
<evidence type="ECO:0000256" key="1">
    <source>
        <dbReference type="SAM" id="MobiDB-lite"/>
    </source>
</evidence>
<dbReference type="AlphaFoldDB" id="A0A7W7YSY9"/>
<evidence type="ECO:0000313" key="3">
    <source>
        <dbReference type="Proteomes" id="UP000535406"/>
    </source>
</evidence>
<reference evidence="2 3" key="1">
    <citation type="submission" date="2020-08" db="EMBL/GenBank/DDBJ databases">
        <title>Genomic Encyclopedia of Type Strains, Phase IV (KMG-IV): sequencing the most valuable type-strain genomes for metagenomic binning, comparative biology and taxonomic classification.</title>
        <authorList>
            <person name="Goeker M."/>
        </authorList>
    </citation>
    <scope>NUCLEOTIDE SEQUENCE [LARGE SCALE GENOMIC DNA]</scope>
    <source>
        <strain evidence="2 3">DSM 21319</strain>
    </source>
</reference>
<feature type="compositionally biased region" description="Basic residues" evidence="1">
    <location>
        <begin position="63"/>
        <end position="86"/>
    </location>
</feature>